<dbReference type="FunFam" id="1.10.238.10:FF:000104">
    <property type="entry name" value="calumenin isoform X1"/>
    <property type="match status" value="1"/>
</dbReference>
<evidence type="ECO:0000256" key="10">
    <source>
        <dbReference type="ARBA" id="ARBA00023186"/>
    </source>
</evidence>
<feature type="region of interest" description="Disordered" evidence="14">
    <location>
        <begin position="186"/>
        <end position="205"/>
    </location>
</feature>
<evidence type="ECO:0000256" key="2">
    <source>
        <dbReference type="ARBA" id="ARBA00006431"/>
    </source>
</evidence>
<dbReference type="InterPro" id="IPR002048">
    <property type="entry name" value="EF_hand_dom"/>
</dbReference>
<dbReference type="InterPro" id="IPR018247">
    <property type="entry name" value="EF_Hand_1_Ca_BS"/>
</dbReference>
<dbReference type="GO" id="GO:0005509">
    <property type="term" value="F:calcium ion binding"/>
    <property type="evidence" value="ECO:0007669"/>
    <property type="project" value="InterPro"/>
</dbReference>
<dbReference type="FunFam" id="1.10.238.10:FF:000090">
    <property type="entry name" value="calumenin isoform X2"/>
    <property type="match status" value="1"/>
</dbReference>
<evidence type="ECO:0000313" key="17">
    <source>
        <dbReference type="Proteomes" id="UP001166674"/>
    </source>
</evidence>
<gene>
    <name evidence="16" type="ORF">SUZIE_198600</name>
</gene>
<evidence type="ECO:0000256" key="6">
    <source>
        <dbReference type="ARBA" id="ARBA00022737"/>
    </source>
</evidence>
<dbReference type="SMART" id="SM00054">
    <property type="entry name" value="EFh"/>
    <property type="match status" value="6"/>
</dbReference>
<keyword evidence="17" id="KW-1185">Reference proteome</keyword>
<keyword evidence="4" id="KW-0479">Metal-binding</keyword>
<keyword evidence="5" id="KW-0732">Signal</keyword>
<keyword evidence="7" id="KW-0256">Endoplasmic reticulum</keyword>
<dbReference type="AlphaFoldDB" id="A0AA41NEG9"/>
<evidence type="ECO:0000256" key="4">
    <source>
        <dbReference type="ARBA" id="ARBA00022723"/>
    </source>
</evidence>
<accession>A0AA41NEG9</accession>
<protein>
    <recommendedName>
        <fullName evidence="3">Calumenin</fullName>
    </recommendedName>
    <alternativeName>
        <fullName evidence="13">Reticulocalbin-3</fullName>
    </alternativeName>
</protein>
<dbReference type="Pfam" id="PF12480">
    <property type="entry name" value="GARIL_Rab2_bd"/>
    <property type="match status" value="2"/>
</dbReference>
<reference evidence="16" key="1">
    <citation type="submission" date="2020-03" db="EMBL/GenBank/DDBJ databases">
        <title>Studies in the Genomics of Life Span.</title>
        <authorList>
            <person name="Glass D."/>
        </authorList>
    </citation>
    <scope>NUCLEOTIDE SEQUENCE</scope>
    <source>
        <strain evidence="16">SUZIE</strain>
        <tissue evidence="16">Muscle</tissue>
    </source>
</reference>
<feature type="compositionally biased region" description="Low complexity" evidence="14">
    <location>
        <begin position="189"/>
        <end position="205"/>
    </location>
</feature>
<comment type="function">
    <text evidence="11">Probable molecular chaperone assisting protein biosynthesis and transport in the endoplasmic reticulum. Required for the proper biosynthesis and transport of pulmonary surfactant-associated protein A/SP-A, pulmonary surfactant-associated protein D/SP-D and the lipid transporter ABCA3. By regulating both the proper expression and the degradation through the endoplasmic reticulum-associated protein degradation pathway of these proteins plays a crucial role in pulmonary surfactant homeostasis. Has an anti-fibrotic activity by negatively regulating the secretion of type I and type III collagens. This calcium-binding protein also transiently associates with immature PCSK6 and regulates its secretion.</text>
</comment>
<dbReference type="GO" id="GO:0015031">
    <property type="term" value="P:protein transport"/>
    <property type="evidence" value="ECO:0007669"/>
    <property type="project" value="UniProtKB-ARBA"/>
</dbReference>
<evidence type="ECO:0000256" key="13">
    <source>
        <dbReference type="ARBA" id="ARBA00072696"/>
    </source>
</evidence>
<evidence type="ECO:0000256" key="14">
    <source>
        <dbReference type="SAM" id="MobiDB-lite"/>
    </source>
</evidence>
<keyword evidence="10" id="KW-0143">Chaperone</keyword>
<dbReference type="PROSITE" id="PS50222">
    <property type="entry name" value="EF_HAND_2"/>
    <property type="match status" value="6"/>
</dbReference>
<feature type="domain" description="EF-hand" evidence="15">
    <location>
        <begin position="660"/>
        <end position="695"/>
    </location>
</feature>
<comment type="similarity">
    <text evidence="2">Belongs to the CREC family.</text>
</comment>
<name>A0AA41NEG9_SCICA</name>
<evidence type="ECO:0000259" key="15">
    <source>
        <dbReference type="PROSITE" id="PS50222"/>
    </source>
</evidence>
<dbReference type="EMBL" id="JAATJV010423845">
    <property type="protein sequence ID" value="MBZ3888567.1"/>
    <property type="molecule type" value="Genomic_DNA"/>
</dbReference>
<dbReference type="InterPro" id="IPR011992">
    <property type="entry name" value="EF-hand-dom_pair"/>
</dbReference>
<dbReference type="Proteomes" id="UP001166674">
    <property type="component" value="Unassembled WGS sequence"/>
</dbReference>
<dbReference type="InterPro" id="IPR022168">
    <property type="entry name" value="GARIL-like_Rab2B-bd"/>
</dbReference>
<sequence>MSKIRGLPPKVREPGPGVALGVENGLLCRLIRSPEFNLFSNSVVFESNFIQVTKPTDWMDGWEGSTTMILGVTSSVPSLPLPNVLLMANVTWPRSQFSTWSTRGVPVITLSRILPLKYVELQIYDRTQRILRLRTVTEKIYYLRLHEKHPEAVFQFWIRLVRILQKGLSITTKDPRIQFTHCLVPKMPSPSTETTSEGSLSTSSQTSETLRLLAAERNSGSCLGLSTRAQLTPNRNTHTAIEVGSCHSYKKPLLVTSPLNLNIPMRATLNHSLWEQEDPDEHFLQVKRGRNWIDINKAPNTVALGVTSSVPCLPLPNVLLMARVKWHPGQSQTWNRPSKAPKIILRRILPLKFVELQVCDRLQRILRLRTVTEKIYYLKLHPDHPKTVFHFWIRLVQILQTGLSITTKDPRILVTHCLVPKNCYSPSGNSKLVQKKPQASHPSESLLQLMAKGESEALSQIFADLHQQNQFSSRSCKKMKIHKVCSDLIIMDLRQFLMCLSLCTAFALSKPTEKKDRVHHEPQLSDKVHNDAQSFDYDHDAFLGAEEAKTFDQLTPEESKERLGKIVSKIDGDKDGFVTVDELKDWIKFAQKRWIYEDVERQWKGHDLNEDGLVSWEEYKNATYGYVLGRMIVDKIDADKDGFVTEGELKTWIKHAQKKYIYDNVENQWQEFDMNQDGLISWDEYRNVTYGTYLDDPDPDDGFNYKQMMVRDERRFKMADKDGDLIATKEEFTAFLHPEEYDYMKDIVVQETMEDIDKNADGFIDLEEYIGDMYSHDGNADEPEWVKTEREQFVEFRDKNRDGKMDKEETKDWILPSDYDHAEAEARHLVYESDQNKDGKLTKEEIVDKYDLFVGSQATDFGEALVRHDEF</sequence>
<dbReference type="PANTHER" id="PTHR10827">
    <property type="entry name" value="RETICULOCALBIN"/>
    <property type="match status" value="1"/>
</dbReference>
<comment type="caution">
    <text evidence="16">The sequence shown here is derived from an EMBL/GenBank/DDBJ whole genome shotgun (WGS) entry which is preliminary data.</text>
</comment>
<feature type="domain" description="EF-hand" evidence="15">
    <location>
        <begin position="707"/>
        <end position="742"/>
    </location>
</feature>
<feature type="domain" description="EF-hand" evidence="15">
    <location>
        <begin position="632"/>
        <end position="659"/>
    </location>
</feature>
<evidence type="ECO:0000256" key="9">
    <source>
        <dbReference type="ARBA" id="ARBA00023180"/>
    </source>
</evidence>
<dbReference type="PROSITE" id="PS00018">
    <property type="entry name" value="EF_HAND_1"/>
    <property type="match status" value="6"/>
</dbReference>
<evidence type="ECO:0000313" key="16">
    <source>
        <dbReference type="EMBL" id="MBZ3888567.1"/>
    </source>
</evidence>
<proteinExistence type="inferred from homology"/>
<dbReference type="FunFam" id="1.10.238.10:FF:000109">
    <property type="entry name" value="calumenin isoform X2"/>
    <property type="match status" value="1"/>
</dbReference>
<dbReference type="Gene3D" id="1.10.238.10">
    <property type="entry name" value="EF-hand"/>
    <property type="match status" value="4"/>
</dbReference>
<evidence type="ECO:0000256" key="12">
    <source>
        <dbReference type="ARBA" id="ARBA00063143"/>
    </source>
</evidence>
<feature type="domain" description="EF-hand" evidence="15">
    <location>
        <begin position="744"/>
        <end position="779"/>
    </location>
</feature>
<dbReference type="Pfam" id="PF13202">
    <property type="entry name" value="EF-hand_5"/>
    <property type="match status" value="4"/>
</dbReference>
<comment type="subcellular location">
    <subcellularLocation>
        <location evidence="1">Endoplasmic reticulum lumen</location>
    </subcellularLocation>
</comment>
<dbReference type="PANTHER" id="PTHR10827:SF88">
    <property type="entry name" value="CALUMENIN"/>
    <property type="match status" value="1"/>
</dbReference>
<keyword evidence="8" id="KW-0106">Calcium</keyword>
<evidence type="ECO:0000256" key="5">
    <source>
        <dbReference type="ARBA" id="ARBA00022729"/>
    </source>
</evidence>
<organism evidence="16 17">
    <name type="scientific">Sciurus carolinensis</name>
    <name type="common">Eastern gray squirrel</name>
    <dbReference type="NCBI Taxonomy" id="30640"/>
    <lineage>
        <taxon>Eukaryota</taxon>
        <taxon>Metazoa</taxon>
        <taxon>Chordata</taxon>
        <taxon>Craniata</taxon>
        <taxon>Vertebrata</taxon>
        <taxon>Euteleostomi</taxon>
        <taxon>Mammalia</taxon>
        <taxon>Eutheria</taxon>
        <taxon>Euarchontoglires</taxon>
        <taxon>Glires</taxon>
        <taxon>Rodentia</taxon>
        <taxon>Sciuromorpha</taxon>
        <taxon>Sciuridae</taxon>
        <taxon>Sciurinae</taxon>
        <taxon>Sciurini</taxon>
        <taxon>Sciurus</taxon>
    </lineage>
</organism>
<feature type="domain" description="EF-hand" evidence="15">
    <location>
        <begin position="821"/>
        <end position="856"/>
    </location>
</feature>
<dbReference type="CDD" id="cd16228">
    <property type="entry name" value="EFh_CREC_Calumenin"/>
    <property type="match status" value="1"/>
</dbReference>
<evidence type="ECO:0000256" key="8">
    <source>
        <dbReference type="ARBA" id="ARBA00022837"/>
    </source>
</evidence>
<comment type="subunit">
    <text evidence="12">Interacts with PCSK6 (immature form including the propeptide); probably involved in the maturation and the secretion of PCSK6.</text>
</comment>
<keyword evidence="6" id="KW-0677">Repeat</keyword>
<evidence type="ECO:0000256" key="7">
    <source>
        <dbReference type="ARBA" id="ARBA00022824"/>
    </source>
</evidence>
<keyword evidence="9" id="KW-0325">Glycoprotein</keyword>
<feature type="domain" description="EF-hand" evidence="15">
    <location>
        <begin position="558"/>
        <end position="593"/>
    </location>
</feature>
<evidence type="ECO:0000256" key="3">
    <source>
        <dbReference type="ARBA" id="ARBA00014000"/>
    </source>
</evidence>
<dbReference type="GO" id="GO:0005788">
    <property type="term" value="C:endoplasmic reticulum lumen"/>
    <property type="evidence" value="ECO:0007669"/>
    <property type="project" value="UniProtKB-SubCell"/>
</dbReference>
<evidence type="ECO:0000256" key="11">
    <source>
        <dbReference type="ARBA" id="ARBA00056975"/>
    </source>
</evidence>
<evidence type="ECO:0000256" key="1">
    <source>
        <dbReference type="ARBA" id="ARBA00004319"/>
    </source>
</evidence>
<dbReference type="SUPFAM" id="SSF47473">
    <property type="entry name" value="EF-hand"/>
    <property type="match status" value="2"/>
</dbReference>